<gene>
    <name evidence="5" type="ORF">SAMN04487940_11547</name>
</gene>
<dbReference type="AlphaFoldDB" id="A0A975WCY1"/>
<dbReference type="SUPFAM" id="SSF53850">
    <property type="entry name" value="Periplasmic binding protein-like II"/>
    <property type="match status" value="1"/>
</dbReference>
<keyword evidence="6" id="KW-1185">Reference proteome</keyword>
<evidence type="ECO:0000313" key="5">
    <source>
        <dbReference type="EMBL" id="SEJ95793.1"/>
    </source>
</evidence>
<organism evidence="5 6">
    <name type="scientific">Marinovum algicola</name>
    <dbReference type="NCBI Taxonomy" id="42444"/>
    <lineage>
        <taxon>Bacteria</taxon>
        <taxon>Pseudomonadati</taxon>
        <taxon>Pseudomonadota</taxon>
        <taxon>Alphaproteobacteria</taxon>
        <taxon>Rhodobacterales</taxon>
        <taxon>Roseobacteraceae</taxon>
        <taxon>Marinovum</taxon>
    </lineage>
</organism>
<dbReference type="InterPro" id="IPR030678">
    <property type="entry name" value="Peptide/Ni-bd"/>
</dbReference>
<dbReference type="InterPro" id="IPR039424">
    <property type="entry name" value="SBP_5"/>
</dbReference>
<evidence type="ECO:0000313" key="6">
    <source>
        <dbReference type="Proteomes" id="UP000182932"/>
    </source>
</evidence>
<comment type="subcellular location">
    <subcellularLocation>
        <location evidence="1">Periplasm</location>
    </subcellularLocation>
</comment>
<dbReference type="GO" id="GO:0043190">
    <property type="term" value="C:ATP-binding cassette (ABC) transporter complex"/>
    <property type="evidence" value="ECO:0007669"/>
    <property type="project" value="InterPro"/>
</dbReference>
<dbReference type="RefSeq" id="WP_074837790.1">
    <property type="nucleotide sequence ID" value="NZ_CATLQZ010000018.1"/>
</dbReference>
<dbReference type="InterPro" id="IPR000914">
    <property type="entry name" value="SBP_5_dom"/>
</dbReference>
<feature type="domain" description="Solute-binding protein family 5" evidence="4">
    <location>
        <begin position="71"/>
        <end position="405"/>
    </location>
</feature>
<dbReference type="Pfam" id="PF00496">
    <property type="entry name" value="SBP_bac_5"/>
    <property type="match status" value="1"/>
</dbReference>
<sequence>MRHNLSVLALVAAQAAGIAGPALAAPAGEFVVAVHQEPQDLAAQGAYKEINAPGLRNVLETLIATDPVSGEYVPILATAWERVDEKTVRLTLREGVQFHDGTEMTAEAAARAISFIWSPDSAFTIQEYAGPGVMSAKAIGPLEIEVTSTEPDPMLEFRLTLTGISSAKQIEESPASHFSHPIGTGPYVFDEWVRGQYWTASANPDWWGLSAEDAYGETTRQFETLRFVFRPEGSARNAMVRTGEAHLATNPSPEDCDAAEGNDGYSCVTGPSDAYLYGRLDQSLHAHPALEDMRVRKAIFHALDYEGIADLIGLASVPQGQLGTPDMLGFDEDLSQYDYDPALSRQLLEEARADGVDVDGLVVEVVGRNTTPRVGSVTEVIGFFLEQVGINTEINVQLPDVFNPRVRIKGYAEEAPRAMMQVHVKQNASGEFGTNLLGNYACPDIDDPSGASRSSVHCNPEFDAKLAKALTLAGDDRDAALKELVGFLHGQYPIIPLALLDKGYLIRDTFDYTFGVDHRFLAVNVTPAEDS</sequence>
<evidence type="ECO:0000259" key="4">
    <source>
        <dbReference type="Pfam" id="PF00496"/>
    </source>
</evidence>
<dbReference type="GO" id="GO:0015833">
    <property type="term" value="P:peptide transport"/>
    <property type="evidence" value="ECO:0007669"/>
    <property type="project" value="TreeGrafter"/>
</dbReference>
<feature type="signal peptide" evidence="3">
    <location>
        <begin position="1"/>
        <end position="24"/>
    </location>
</feature>
<dbReference type="Gene3D" id="3.10.105.10">
    <property type="entry name" value="Dipeptide-binding Protein, Domain 3"/>
    <property type="match status" value="1"/>
</dbReference>
<dbReference type="Gene3D" id="3.40.190.10">
    <property type="entry name" value="Periplasmic binding protein-like II"/>
    <property type="match status" value="1"/>
</dbReference>
<dbReference type="EMBL" id="FNYY01000015">
    <property type="protein sequence ID" value="SEJ95793.1"/>
    <property type="molecule type" value="Genomic_DNA"/>
</dbReference>
<protein>
    <submittedName>
        <fullName evidence="5">Peptide/nickel transport system substrate-binding protein</fullName>
    </submittedName>
</protein>
<accession>A0A975WCY1</accession>
<dbReference type="GeneID" id="80819846"/>
<evidence type="ECO:0000256" key="1">
    <source>
        <dbReference type="ARBA" id="ARBA00004418"/>
    </source>
</evidence>
<dbReference type="GO" id="GO:0030288">
    <property type="term" value="C:outer membrane-bounded periplasmic space"/>
    <property type="evidence" value="ECO:0007669"/>
    <property type="project" value="UniProtKB-ARBA"/>
</dbReference>
<reference evidence="5 6" key="1">
    <citation type="submission" date="2016-10" db="EMBL/GenBank/DDBJ databases">
        <authorList>
            <person name="Varghese N."/>
            <person name="Submissions S."/>
        </authorList>
    </citation>
    <scope>NUCLEOTIDE SEQUENCE [LARGE SCALE GENOMIC DNA]</scope>
    <source>
        <strain evidence="5 6">FF3</strain>
    </source>
</reference>
<dbReference type="Proteomes" id="UP000182932">
    <property type="component" value="Unassembled WGS sequence"/>
</dbReference>
<dbReference type="PIRSF" id="PIRSF002741">
    <property type="entry name" value="MppA"/>
    <property type="match status" value="1"/>
</dbReference>
<evidence type="ECO:0000256" key="3">
    <source>
        <dbReference type="SAM" id="SignalP"/>
    </source>
</evidence>
<comment type="caution">
    <text evidence="5">The sequence shown here is derived from an EMBL/GenBank/DDBJ whole genome shotgun (WGS) entry which is preliminary data.</text>
</comment>
<feature type="chain" id="PRO_5037225554" evidence="3">
    <location>
        <begin position="25"/>
        <end position="531"/>
    </location>
</feature>
<proteinExistence type="inferred from homology"/>
<keyword evidence="3" id="KW-0732">Signal</keyword>
<evidence type="ECO:0000256" key="2">
    <source>
        <dbReference type="ARBA" id="ARBA00005695"/>
    </source>
</evidence>
<comment type="similarity">
    <text evidence="2">Belongs to the bacterial solute-binding protein 5 family.</text>
</comment>
<dbReference type="GO" id="GO:1904680">
    <property type="term" value="F:peptide transmembrane transporter activity"/>
    <property type="evidence" value="ECO:0007669"/>
    <property type="project" value="TreeGrafter"/>
</dbReference>
<dbReference type="PANTHER" id="PTHR30290">
    <property type="entry name" value="PERIPLASMIC BINDING COMPONENT OF ABC TRANSPORTER"/>
    <property type="match status" value="1"/>
</dbReference>
<name>A0A975WCY1_9RHOB</name>